<keyword evidence="3" id="KW-1185">Reference proteome</keyword>
<sequence length="370" mass="42964">MKIALITIHRVTNYGAILQAFATKKILGLYGDVKIIDYNKEHLSQSTDLLRFKLSVHGIKMFLHDLLNFRNRYELLRKLKKFNRDYMNLSSEMDKNKLDLGSADNFDVYVCGSDQIWNPIVVSRDRKIDPIFFLSFVKNNAVKFSYASSIGHYEFNEIEKVEVKKLLQDFKMISVRESDGKKKIEDIIQNKEIHHVVDPTLLLPKNEWYRTFNVIEKVPKDKYILVYSVPRTDLIKKAIAFFASKLGFKVKAIDKMLFPITKIDEHIRNAGPKEFIQLYANASFVITDSFHGTCFAINFEKPFVCISANERANRQQNLLSILNISERIMFKESDFSNLNLNVDYTEVTPKLNKAREESLEYIEAAMAVKS</sequence>
<dbReference type="OrthoDB" id="9799278at2"/>
<organism evidence="2 3">
    <name type="scientific">Maribacter orientalis</name>
    <dbReference type="NCBI Taxonomy" id="228957"/>
    <lineage>
        <taxon>Bacteria</taxon>
        <taxon>Pseudomonadati</taxon>
        <taxon>Bacteroidota</taxon>
        <taxon>Flavobacteriia</taxon>
        <taxon>Flavobacteriales</taxon>
        <taxon>Flavobacteriaceae</taxon>
        <taxon>Maribacter</taxon>
    </lineage>
</organism>
<feature type="domain" description="Polysaccharide pyruvyl transferase" evidence="1">
    <location>
        <begin position="13"/>
        <end position="307"/>
    </location>
</feature>
<proteinExistence type="predicted"/>
<dbReference type="Pfam" id="PF04230">
    <property type="entry name" value="PS_pyruv_trans"/>
    <property type="match status" value="1"/>
</dbReference>
<dbReference type="AlphaFoldDB" id="A0A1H7THY1"/>
<dbReference type="STRING" id="228957.SAMN04488008_10629"/>
<dbReference type="InterPro" id="IPR007345">
    <property type="entry name" value="Polysacch_pyruvyl_Trfase"/>
</dbReference>
<gene>
    <name evidence="2" type="ORF">SAMN04488008_10629</name>
</gene>
<dbReference type="Proteomes" id="UP000198990">
    <property type="component" value="Unassembled WGS sequence"/>
</dbReference>
<dbReference type="EMBL" id="FNZN01000006">
    <property type="protein sequence ID" value="SEL84014.1"/>
    <property type="molecule type" value="Genomic_DNA"/>
</dbReference>
<protein>
    <submittedName>
        <fullName evidence="2">Polysaccharide pyruvyl transferase</fullName>
    </submittedName>
</protein>
<name>A0A1H7THY1_9FLAO</name>
<dbReference type="GO" id="GO:0016740">
    <property type="term" value="F:transferase activity"/>
    <property type="evidence" value="ECO:0007669"/>
    <property type="project" value="UniProtKB-KW"/>
</dbReference>
<accession>A0A1H7THY1</accession>
<dbReference type="RefSeq" id="WP_091625141.1">
    <property type="nucleotide sequence ID" value="NZ_FNZN01000006.1"/>
</dbReference>
<evidence type="ECO:0000259" key="1">
    <source>
        <dbReference type="Pfam" id="PF04230"/>
    </source>
</evidence>
<reference evidence="3" key="1">
    <citation type="submission" date="2016-10" db="EMBL/GenBank/DDBJ databases">
        <authorList>
            <person name="Varghese N."/>
            <person name="Submissions S."/>
        </authorList>
    </citation>
    <scope>NUCLEOTIDE SEQUENCE [LARGE SCALE GENOMIC DNA]</scope>
    <source>
        <strain evidence="3">DSM 16471</strain>
    </source>
</reference>
<evidence type="ECO:0000313" key="2">
    <source>
        <dbReference type="EMBL" id="SEL84014.1"/>
    </source>
</evidence>
<keyword evidence="2" id="KW-0808">Transferase</keyword>
<evidence type="ECO:0000313" key="3">
    <source>
        <dbReference type="Proteomes" id="UP000198990"/>
    </source>
</evidence>